<sequence length="81" mass="8293">MARFGCGTSVVAGLFALVGIVPLLGWVNWITTLPLAVLASAVCLVALLREERTTAALLGLAAGVLLVFWAVFRLGLGGGVV</sequence>
<keyword evidence="1" id="KW-0472">Membrane</keyword>
<name>A0A6J4UX17_9BACT</name>
<gene>
    <name evidence="2" type="ORF">AVDCRST_MAG49-2504</name>
</gene>
<feature type="transmembrane region" description="Helical" evidence="1">
    <location>
        <begin position="55"/>
        <end position="76"/>
    </location>
</feature>
<organism evidence="2">
    <name type="scientific">uncultured Thermomicrobiales bacterium</name>
    <dbReference type="NCBI Taxonomy" id="1645740"/>
    <lineage>
        <taxon>Bacteria</taxon>
        <taxon>Pseudomonadati</taxon>
        <taxon>Thermomicrobiota</taxon>
        <taxon>Thermomicrobia</taxon>
        <taxon>Thermomicrobiales</taxon>
        <taxon>environmental samples</taxon>
    </lineage>
</organism>
<proteinExistence type="predicted"/>
<evidence type="ECO:0000313" key="2">
    <source>
        <dbReference type="EMBL" id="CAA9560421.1"/>
    </source>
</evidence>
<protein>
    <submittedName>
        <fullName evidence="2">Uncharacterized protein</fullName>
    </submittedName>
</protein>
<accession>A0A6J4UX17</accession>
<evidence type="ECO:0000256" key="1">
    <source>
        <dbReference type="SAM" id="Phobius"/>
    </source>
</evidence>
<feature type="transmembrane region" description="Helical" evidence="1">
    <location>
        <begin position="26"/>
        <end position="48"/>
    </location>
</feature>
<dbReference type="AlphaFoldDB" id="A0A6J4UX17"/>
<keyword evidence="1" id="KW-0812">Transmembrane</keyword>
<reference evidence="2" key="1">
    <citation type="submission" date="2020-02" db="EMBL/GenBank/DDBJ databases">
        <authorList>
            <person name="Meier V. D."/>
        </authorList>
    </citation>
    <scope>NUCLEOTIDE SEQUENCE</scope>
    <source>
        <strain evidence="2">AVDCRST_MAG49</strain>
    </source>
</reference>
<keyword evidence="1" id="KW-1133">Transmembrane helix</keyword>
<dbReference type="EMBL" id="CADCWG010000163">
    <property type="protein sequence ID" value="CAA9560421.1"/>
    <property type="molecule type" value="Genomic_DNA"/>
</dbReference>